<name>A0A4Z0A5Q2_9AGAM</name>
<keyword evidence="2" id="KW-1185">Reference proteome</keyword>
<dbReference type="AlphaFoldDB" id="A0A4Z0A5Q2"/>
<organism evidence="1 2">
    <name type="scientific">Hericium alpestre</name>
    <dbReference type="NCBI Taxonomy" id="135208"/>
    <lineage>
        <taxon>Eukaryota</taxon>
        <taxon>Fungi</taxon>
        <taxon>Dikarya</taxon>
        <taxon>Basidiomycota</taxon>
        <taxon>Agaricomycotina</taxon>
        <taxon>Agaricomycetes</taxon>
        <taxon>Russulales</taxon>
        <taxon>Hericiaceae</taxon>
        <taxon>Hericium</taxon>
    </lineage>
</organism>
<dbReference type="OrthoDB" id="271881at2759"/>
<gene>
    <name evidence="1" type="ORF">EWM64_g2291</name>
</gene>
<accession>A0A4Z0A5Q2</accession>
<evidence type="ECO:0000313" key="1">
    <source>
        <dbReference type="EMBL" id="TFY81714.1"/>
    </source>
</evidence>
<dbReference type="EMBL" id="SFCI01000181">
    <property type="protein sequence ID" value="TFY81714.1"/>
    <property type="molecule type" value="Genomic_DNA"/>
</dbReference>
<sequence>MLSSFALSTETPALFSRYATFVERCVRRKIDWQLVGAEEDDARELVNDLWTLSDSFAEMEHGAKDVMEEDYGEDVE</sequence>
<reference evidence="1 2" key="1">
    <citation type="submission" date="2019-02" db="EMBL/GenBank/DDBJ databases">
        <title>Genome sequencing of the rare red list fungi Hericium alpestre (H. flagellum).</title>
        <authorList>
            <person name="Buettner E."/>
            <person name="Kellner H."/>
        </authorList>
    </citation>
    <scope>NUCLEOTIDE SEQUENCE [LARGE SCALE GENOMIC DNA]</scope>
    <source>
        <strain evidence="1 2">DSM 108284</strain>
    </source>
</reference>
<evidence type="ECO:0000313" key="2">
    <source>
        <dbReference type="Proteomes" id="UP000298061"/>
    </source>
</evidence>
<comment type="caution">
    <text evidence="1">The sequence shown here is derived from an EMBL/GenBank/DDBJ whole genome shotgun (WGS) entry which is preliminary data.</text>
</comment>
<dbReference type="STRING" id="135208.A0A4Z0A5Q2"/>
<dbReference type="Proteomes" id="UP000298061">
    <property type="component" value="Unassembled WGS sequence"/>
</dbReference>
<protein>
    <submittedName>
        <fullName evidence="1">Uncharacterized protein</fullName>
    </submittedName>
</protein>
<proteinExistence type="predicted"/>